<dbReference type="STRING" id="1036611.A0A1L9P9B3"/>
<dbReference type="GeneID" id="63731514"/>
<protein>
    <submittedName>
        <fullName evidence="1">Uncharacterized protein</fullName>
    </submittedName>
</protein>
<reference evidence="2" key="1">
    <citation type="journal article" date="2017" name="Genome Biol.">
        <title>Comparative genomics reveals high biological diversity and specific adaptations in the industrially and medically important fungal genus Aspergillus.</title>
        <authorList>
            <person name="de Vries R.P."/>
            <person name="Riley R."/>
            <person name="Wiebenga A."/>
            <person name="Aguilar-Osorio G."/>
            <person name="Amillis S."/>
            <person name="Uchima C.A."/>
            <person name="Anderluh G."/>
            <person name="Asadollahi M."/>
            <person name="Askin M."/>
            <person name="Barry K."/>
            <person name="Battaglia E."/>
            <person name="Bayram O."/>
            <person name="Benocci T."/>
            <person name="Braus-Stromeyer S.A."/>
            <person name="Caldana C."/>
            <person name="Canovas D."/>
            <person name="Cerqueira G.C."/>
            <person name="Chen F."/>
            <person name="Chen W."/>
            <person name="Choi C."/>
            <person name="Clum A."/>
            <person name="Dos Santos R.A."/>
            <person name="Damasio A.R."/>
            <person name="Diallinas G."/>
            <person name="Emri T."/>
            <person name="Fekete E."/>
            <person name="Flipphi M."/>
            <person name="Freyberg S."/>
            <person name="Gallo A."/>
            <person name="Gournas C."/>
            <person name="Habgood R."/>
            <person name="Hainaut M."/>
            <person name="Harispe M.L."/>
            <person name="Henrissat B."/>
            <person name="Hilden K.S."/>
            <person name="Hope R."/>
            <person name="Hossain A."/>
            <person name="Karabika E."/>
            <person name="Karaffa L."/>
            <person name="Karanyi Z."/>
            <person name="Krasevec N."/>
            <person name="Kuo A."/>
            <person name="Kusch H."/>
            <person name="LaButti K."/>
            <person name="Lagendijk E.L."/>
            <person name="Lapidus A."/>
            <person name="Levasseur A."/>
            <person name="Lindquist E."/>
            <person name="Lipzen A."/>
            <person name="Logrieco A.F."/>
            <person name="MacCabe A."/>
            <person name="Maekelae M.R."/>
            <person name="Malavazi I."/>
            <person name="Melin P."/>
            <person name="Meyer V."/>
            <person name="Mielnichuk N."/>
            <person name="Miskei M."/>
            <person name="Molnar A.P."/>
            <person name="Mule G."/>
            <person name="Ngan C.Y."/>
            <person name="Orejas M."/>
            <person name="Orosz E."/>
            <person name="Ouedraogo J.P."/>
            <person name="Overkamp K.M."/>
            <person name="Park H.-S."/>
            <person name="Perrone G."/>
            <person name="Piumi F."/>
            <person name="Punt P.J."/>
            <person name="Ram A.F."/>
            <person name="Ramon A."/>
            <person name="Rauscher S."/>
            <person name="Record E."/>
            <person name="Riano-Pachon D.M."/>
            <person name="Robert V."/>
            <person name="Roehrig J."/>
            <person name="Ruller R."/>
            <person name="Salamov A."/>
            <person name="Salih N.S."/>
            <person name="Samson R.A."/>
            <person name="Sandor E."/>
            <person name="Sanguinetti M."/>
            <person name="Schuetze T."/>
            <person name="Sepcic K."/>
            <person name="Shelest E."/>
            <person name="Sherlock G."/>
            <person name="Sophianopoulou V."/>
            <person name="Squina F.M."/>
            <person name="Sun H."/>
            <person name="Susca A."/>
            <person name="Todd R.B."/>
            <person name="Tsang A."/>
            <person name="Unkles S.E."/>
            <person name="van de Wiele N."/>
            <person name="van Rossen-Uffink D."/>
            <person name="Oliveira J.V."/>
            <person name="Vesth T.C."/>
            <person name="Visser J."/>
            <person name="Yu J.-H."/>
            <person name="Zhou M."/>
            <person name="Andersen M.R."/>
            <person name="Archer D.B."/>
            <person name="Baker S.E."/>
            <person name="Benoit I."/>
            <person name="Brakhage A.A."/>
            <person name="Braus G.H."/>
            <person name="Fischer R."/>
            <person name="Frisvad J.C."/>
            <person name="Goldman G.H."/>
            <person name="Houbraken J."/>
            <person name="Oakley B."/>
            <person name="Pocsi I."/>
            <person name="Scazzocchio C."/>
            <person name="Seiboth B."/>
            <person name="vanKuyk P.A."/>
            <person name="Wortman J."/>
            <person name="Dyer P.S."/>
            <person name="Grigoriev I.V."/>
        </authorList>
    </citation>
    <scope>NUCLEOTIDE SEQUENCE [LARGE SCALE GENOMIC DNA]</scope>
    <source>
        <strain evidence="2">CBS 583.65</strain>
    </source>
</reference>
<accession>A0A1L9P9B3</accession>
<dbReference type="RefSeq" id="XP_040663797.1">
    <property type="nucleotide sequence ID" value="XM_040816003.1"/>
</dbReference>
<dbReference type="EMBL" id="KV878126">
    <property type="protein sequence ID" value="OJI98034.1"/>
    <property type="molecule type" value="Genomic_DNA"/>
</dbReference>
<sequence>MPGAIRRRLHDLWATLTDPSMKQRLERDSVVPSRFLTNNKITLDLAAFSSTDTAADNLNKKPPILFLMRSERIITDHPIDMADEFFRPMGKAQVREESPSPETQVRMILQAESKAFHRGTSLSHYINEWVMYGYPRVIPRGIPNLATRCNIHGVSSPHALNLETRGFRRSGRLNDIRWKTRIYEYNQTSNGRPAYPHLILLGVQSCDGYTNTISLGELTLIVTAMRSRAYQPAEFDEDAILVGDAEQSEDGNYLPGHEDKLAFPHQRRFPVMMVSLVGPQHARFIYACMDGMTLSIRMSQCRAMGTDSETVMRDIAGVLLSYPLEEMA</sequence>
<name>A0A1L9P9B3_ASPVE</name>
<dbReference type="VEuPathDB" id="FungiDB:ASPVEDRAFT_68701"/>
<dbReference type="Proteomes" id="UP000184073">
    <property type="component" value="Unassembled WGS sequence"/>
</dbReference>
<keyword evidence="2" id="KW-1185">Reference proteome</keyword>
<dbReference type="AlphaFoldDB" id="A0A1L9P9B3"/>
<gene>
    <name evidence="1" type="ORF">ASPVEDRAFT_68701</name>
</gene>
<proteinExistence type="predicted"/>
<evidence type="ECO:0000313" key="1">
    <source>
        <dbReference type="EMBL" id="OJI98034.1"/>
    </source>
</evidence>
<evidence type="ECO:0000313" key="2">
    <source>
        <dbReference type="Proteomes" id="UP000184073"/>
    </source>
</evidence>
<dbReference type="OrthoDB" id="4436899at2759"/>
<organism evidence="1 2">
    <name type="scientific">Aspergillus versicolor CBS 583.65</name>
    <dbReference type="NCBI Taxonomy" id="1036611"/>
    <lineage>
        <taxon>Eukaryota</taxon>
        <taxon>Fungi</taxon>
        <taxon>Dikarya</taxon>
        <taxon>Ascomycota</taxon>
        <taxon>Pezizomycotina</taxon>
        <taxon>Eurotiomycetes</taxon>
        <taxon>Eurotiomycetidae</taxon>
        <taxon>Eurotiales</taxon>
        <taxon>Aspergillaceae</taxon>
        <taxon>Aspergillus</taxon>
        <taxon>Aspergillus subgen. Nidulantes</taxon>
    </lineage>
</organism>